<dbReference type="EMBL" id="CP003190">
    <property type="protein sequence ID" value="AGL85328.1"/>
    <property type="molecule type" value="Genomic_DNA"/>
</dbReference>
<organism evidence="2 3">
    <name type="scientific">Pseudomonas protegens (strain DSM 19095 / LMG 27888 / CFBP 6595 / CHA0)</name>
    <dbReference type="NCBI Taxonomy" id="1124983"/>
    <lineage>
        <taxon>Bacteria</taxon>
        <taxon>Pseudomonadati</taxon>
        <taxon>Pseudomonadota</taxon>
        <taxon>Gammaproteobacteria</taxon>
        <taxon>Pseudomonadales</taxon>
        <taxon>Pseudomonadaceae</taxon>
        <taxon>Pseudomonas</taxon>
    </lineage>
</organism>
<protein>
    <submittedName>
        <fullName evidence="2">Acetyltransferase, GNAT family</fullName>
    </submittedName>
</protein>
<keyword evidence="2" id="KW-0808">Transferase</keyword>
<dbReference type="CDD" id="cd04301">
    <property type="entry name" value="NAT_SF"/>
    <property type="match status" value="1"/>
</dbReference>
<name>A0A2C9EP78_PSEPH</name>
<accession>A0A2C9EP78</accession>
<gene>
    <name evidence="2" type="ORF">PFLCHA0_c35600</name>
</gene>
<sequence length="182" mass="20291">MVISPACAPLLQAVLPVGGALRLQNTTDQAFLRELFVSRRWAEVRAVPGWSDAQRHAFLHSQAELQRQHYERHYPGAQWLIIEQAGEAIGRLCLHRQATDLRVVDIALLPHCQGLGLGSALLREILTEADTQGHSCSLSVELGSRAQGLYQRLGFLAGDENGLYVQMRRPARQLPREELDNP</sequence>
<feature type="domain" description="N-acetyltransferase" evidence="1">
    <location>
        <begin position="30"/>
        <end position="172"/>
    </location>
</feature>
<dbReference type="InterPro" id="IPR000182">
    <property type="entry name" value="GNAT_dom"/>
</dbReference>
<evidence type="ECO:0000259" key="1">
    <source>
        <dbReference type="PROSITE" id="PS51186"/>
    </source>
</evidence>
<proteinExistence type="predicted"/>
<evidence type="ECO:0000313" key="2">
    <source>
        <dbReference type="EMBL" id="AGL85328.1"/>
    </source>
</evidence>
<dbReference type="GeneID" id="57476550"/>
<dbReference type="Proteomes" id="UP000013940">
    <property type="component" value="Chromosome"/>
</dbReference>
<dbReference type="AlphaFoldDB" id="A0A2C9EP78"/>
<reference evidence="3" key="1">
    <citation type="journal article" date="2014" name="Genome Announc.">
        <title>Full-genome sequence of the plant growth-promoting bacterium Pseudomonas protegens CHA0.</title>
        <authorList>
            <person name="Jousset A."/>
            <person name="Schuldes J."/>
            <person name="Keel C."/>
            <person name="Maurhofer M."/>
            <person name="Daniel R."/>
            <person name="Scheu S."/>
            <person name="Thuermer A."/>
        </authorList>
    </citation>
    <scope>NUCLEOTIDE SEQUENCE [LARGE SCALE GENOMIC DNA]</scope>
    <source>
        <strain evidence="3">DSM 19095 / LMG 27888 / CFBP 6595 / CHA0</strain>
    </source>
</reference>
<dbReference type="RefSeq" id="WP_015635981.1">
    <property type="nucleotide sequence ID" value="NC_021237.1"/>
</dbReference>
<dbReference type="InterPro" id="IPR016181">
    <property type="entry name" value="Acyl_CoA_acyltransferase"/>
</dbReference>
<dbReference type="SUPFAM" id="SSF55729">
    <property type="entry name" value="Acyl-CoA N-acyltransferases (Nat)"/>
    <property type="match status" value="1"/>
</dbReference>
<dbReference type="Pfam" id="PF00583">
    <property type="entry name" value="Acetyltransf_1"/>
    <property type="match status" value="1"/>
</dbReference>
<dbReference type="eggNOG" id="COG0456">
    <property type="taxonomic scope" value="Bacteria"/>
</dbReference>
<evidence type="ECO:0000313" key="3">
    <source>
        <dbReference type="Proteomes" id="UP000013940"/>
    </source>
</evidence>
<dbReference type="HOGENOM" id="CLU_013985_22_0_6"/>
<dbReference type="PROSITE" id="PS51186">
    <property type="entry name" value="GNAT"/>
    <property type="match status" value="1"/>
</dbReference>
<dbReference type="Gene3D" id="3.40.630.30">
    <property type="match status" value="1"/>
</dbReference>
<dbReference type="KEGG" id="pprc:PFLCHA0_c35600"/>
<dbReference type="GO" id="GO:0016747">
    <property type="term" value="F:acyltransferase activity, transferring groups other than amino-acyl groups"/>
    <property type="evidence" value="ECO:0007669"/>
    <property type="project" value="InterPro"/>
</dbReference>